<evidence type="ECO:0000313" key="2">
    <source>
        <dbReference type="EMBL" id="WNQ11368.1"/>
    </source>
</evidence>
<dbReference type="EMBL" id="CP130318">
    <property type="protein sequence ID" value="WNQ11368.1"/>
    <property type="molecule type" value="Genomic_DNA"/>
</dbReference>
<keyword evidence="3" id="KW-1185">Reference proteome</keyword>
<dbReference type="KEGG" id="paun:MJA45_27850"/>
<sequence length="241" mass="27393">MKQPIANSLQQHIASYIGRQLRDIFGKGPESVFVSIGGSYLTVYLRSFLTPSEKALLEHGQERTVRRTREKLMPLLISPLTEWLEHTTGVRPSEVYYDWNLPEGTGMLVLKGSCSFEGFPEPNGSFKGRDGLVREVVRVSHQVEKAPDGLETYEMNGRTLLFVRKGVLVQVENELIRLGQGEFLKDVKRSLEKRLLERLKGYDPGMNKRIAEVFVDWSFELDKSVILMILRSHSETAGPDL</sequence>
<accession>A0AA96RFK9</accession>
<proteinExistence type="predicted"/>
<evidence type="ECO:0000313" key="3">
    <source>
        <dbReference type="Proteomes" id="UP001305702"/>
    </source>
</evidence>
<reference evidence="2 3" key="1">
    <citation type="submission" date="2022-02" db="EMBL/GenBank/DDBJ databases">
        <title>Paenibacillus sp. MBLB1776 Whole Genome Shotgun Sequencing.</title>
        <authorList>
            <person name="Hwang C.Y."/>
            <person name="Cho E.-S."/>
            <person name="Seo M.-J."/>
        </authorList>
    </citation>
    <scope>NUCLEOTIDE SEQUENCE [LARGE SCALE GENOMIC DNA]</scope>
    <source>
        <strain evidence="2 3">MBLB1776</strain>
    </source>
</reference>
<organism evidence="2 3">
    <name type="scientific">Paenibacillus aurantius</name>
    <dbReference type="NCBI Taxonomy" id="2918900"/>
    <lineage>
        <taxon>Bacteria</taxon>
        <taxon>Bacillati</taxon>
        <taxon>Bacillota</taxon>
        <taxon>Bacilli</taxon>
        <taxon>Bacillales</taxon>
        <taxon>Paenibacillaceae</taxon>
        <taxon>Paenibacillus</taxon>
    </lineage>
</organism>
<feature type="domain" description="Na+-translocating membrane potential-generating system MpsC" evidence="1">
    <location>
        <begin position="8"/>
        <end position="110"/>
    </location>
</feature>
<dbReference type="Proteomes" id="UP001305702">
    <property type="component" value="Chromosome"/>
</dbReference>
<dbReference type="InterPro" id="IPR018745">
    <property type="entry name" value="MpsC"/>
</dbReference>
<name>A0AA96RFK9_9BACL</name>
<dbReference type="Pfam" id="PF10057">
    <property type="entry name" value="MpsC"/>
    <property type="match status" value="1"/>
</dbReference>
<evidence type="ECO:0000259" key="1">
    <source>
        <dbReference type="Pfam" id="PF10057"/>
    </source>
</evidence>
<protein>
    <submittedName>
        <fullName evidence="2">Na-translocating system protein MpsC family protein</fullName>
    </submittedName>
</protein>
<gene>
    <name evidence="2" type="ORF">MJA45_27850</name>
</gene>
<dbReference type="AlphaFoldDB" id="A0AA96RFK9"/>
<dbReference type="RefSeq" id="WP_315605144.1">
    <property type="nucleotide sequence ID" value="NZ_CP130318.1"/>
</dbReference>